<comment type="caution">
    <text evidence="12">The sequence shown here is derived from an EMBL/GenBank/DDBJ whole genome shotgun (WGS) entry which is preliminary data.</text>
</comment>
<keyword evidence="6 10" id="KW-1133">Transmembrane helix</keyword>
<keyword evidence="13" id="KW-1185">Reference proteome</keyword>
<dbReference type="SUPFAM" id="SSF103473">
    <property type="entry name" value="MFS general substrate transporter"/>
    <property type="match status" value="1"/>
</dbReference>
<feature type="transmembrane region" description="Helical" evidence="10">
    <location>
        <begin position="132"/>
        <end position="155"/>
    </location>
</feature>
<keyword evidence="4 10" id="KW-0812">Transmembrane</keyword>
<dbReference type="PROSITE" id="PS50850">
    <property type="entry name" value="MFS"/>
    <property type="match status" value="1"/>
</dbReference>
<dbReference type="InterPro" id="IPR036259">
    <property type="entry name" value="MFS_trans_sf"/>
</dbReference>
<evidence type="ECO:0000256" key="5">
    <source>
        <dbReference type="ARBA" id="ARBA00022911"/>
    </source>
</evidence>
<evidence type="ECO:0000256" key="9">
    <source>
        <dbReference type="RuleBase" id="RU003346"/>
    </source>
</evidence>
<keyword evidence="5" id="KW-0672">Quinate metabolism</keyword>
<reference evidence="12 13" key="1">
    <citation type="submission" date="2024-03" db="EMBL/GenBank/DDBJ databases">
        <title>Genome-scale model development and genomic sequencing of the oleaginous clade Lipomyces.</title>
        <authorList>
            <consortium name="Lawrence Berkeley National Laboratory"/>
            <person name="Czajka J.J."/>
            <person name="Han Y."/>
            <person name="Kim J."/>
            <person name="Mondo S.J."/>
            <person name="Hofstad B.A."/>
            <person name="Robles A."/>
            <person name="Haridas S."/>
            <person name="Riley R."/>
            <person name="LaButti K."/>
            <person name="Pangilinan J."/>
            <person name="Andreopoulos W."/>
            <person name="Lipzen A."/>
            <person name="Yan J."/>
            <person name="Wang M."/>
            <person name="Ng V."/>
            <person name="Grigoriev I.V."/>
            <person name="Spatafora J.W."/>
            <person name="Magnuson J.K."/>
            <person name="Baker S.E."/>
            <person name="Pomraning K.R."/>
        </authorList>
    </citation>
    <scope>NUCLEOTIDE SEQUENCE [LARGE SCALE GENOMIC DNA]</scope>
    <source>
        <strain evidence="12 13">Phaff 52-87</strain>
    </source>
</reference>
<feature type="transmembrane region" description="Helical" evidence="10">
    <location>
        <begin position="472"/>
        <end position="493"/>
    </location>
</feature>
<comment type="subcellular location">
    <subcellularLocation>
        <location evidence="1">Membrane</location>
        <topology evidence="1">Multi-pass membrane protein</topology>
    </subcellularLocation>
</comment>
<accession>A0ABR1EYY8</accession>
<gene>
    <name evidence="12" type="ORF">BZA70DRAFT_242264</name>
</gene>
<feature type="transmembrane region" description="Helical" evidence="10">
    <location>
        <begin position="167"/>
        <end position="188"/>
    </location>
</feature>
<dbReference type="InterPro" id="IPR003663">
    <property type="entry name" value="Sugar/inositol_transpt"/>
</dbReference>
<feature type="transmembrane region" description="Helical" evidence="10">
    <location>
        <begin position="360"/>
        <end position="380"/>
    </location>
</feature>
<dbReference type="InterPro" id="IPR005828">
    <property type="entry name" value="MFS_sugar_transport-like"/>
</dbReference>
<proteinExistence type="inferred from homology"/>
<evidence type="ECO:0000256" key="6">
    <source>
        <dbReference type="ARBA" id="ARBA00022989"/>
    </source>
</evidence>
<feature type="transmembrane region" description="Helical" evidence="10">
    <location>
        <begin position="200"/>
        <end position="221"/>
    </location>
</feature>
<feature type="transmembrane region" description="Helical" evidence="10">
    <location>
        <begin position="22"/>
        <end position="44"/>
    </location>
</feature>
<feature type="transmembrane region" description="Helical" evidence="10">
    <location>
        <begin position="331"/>
        <end position="353"/>
    </location>
</feature>
<evidence type="ECO:0000256" key="2">
    <source>
        <dbReference type="ARBA" id="ARBA00010992"/>
    </source>
</evidence>
<sequence>MGSSIWTIQAFKRAEDRPTPKVVYNFRVYYSSMIIAIAGAMIGYDNGFVGGTLALDSFKAEFGLDKMTTSHANFISANVASTFQAGCFWGSLFVYPLGHYYGRKLGLIVSTSVFLVGAILNCVASRSTGLGIMYAGRILVGLGVGATSNLGPIYISEIAPPAIRGQLLAMYDIFWQVGGLVGFWINYAVSETMPVSRKQFLIPFAVQVIPGGLLFIGVFFLRESPRWLMAEKNSPTGLENLRWFRKLDESDEYFRFEVAQIEESIESRAGSIGLGFMAPIKAVFSSKKIMYRIAFTTSLFIWQNASGINAVNYYSPTIFKSIGIGGTDAKLLSTGLFGVVKTASVILWMIFLVESWGRRLTLMVGSVGVSFCMYFLGAYVKISHPSANLSSATAGVGNLSPGGRAAMAFFYIWTAFYSASWNWTPWIINAEIFDNNIRTFVQAINAAANWFWSFIMTRFTPQMFSAMGADGFGVYFLFASLSTVGFFYVFFLVPETKGIPLEMVDGLFTKGVPAWSAHEHVLEQLAEVRNEFHVSPEEKAAGIGEHVDLAAVETGGEAEK</sequence>
<feature type="transmembrane region" description="Helical" evidence="10">
    <location>
        <begin position="107"/>
        <end position="126"/>
    </location>
</feature>
<dbReference type="GeneID" id="90036074"/>
<evidence type="ECO:0000256" key="1">
    <source>
        <dbReference type="ARBA" id="ARBA00004141"/>
    </source>
</evidence>
<dbReference type="Pfam" id="PF00083">
    <property type="entry name" value="Sugar_tr"/>
    <property type="match status" value="1"/>
</dbReference>
<feature type="domain" description="Major facilitator superfamily (MFS) profile" evidence="11">
    <location>
        <begin position="31"/>
        <end position="497"/>
    </location>
</feature>
<evidence type="ECO:0000256" key="8">
    <source>
        <dbReference type="ARBA" id="ARBA00043213"/>
    </source>
</evidence>
<keyword evidence="7 10" id="KW-0472">Membrane</keyword>
<dbReference type="PROSITE" id="PS00216">
    <property type="entry name" value="SUGAR_TRANSPORT_1"/>
    <property type="match status" value="1"/>
</dbReference>
<dbReference type="PRINTS" id="PR00171">
    <property type="entry name" value="SUGRTRNSPORT"/>
</dbReference>
<dbReference type="Proteomes" id="UP001498771">
    <property type="component" value="Unassembled WGS sequence"/>
</dbReference>
<comment type="similarity">
    <text evidence="2 9">Belongs to the major facilitator superfamily. Sugar transporter (TC 2.A.1.1) family.</text>
</comment>
<dbReference type="InterPro" id="IPR005829">
    <property type="entry name" value="Sugar_transporter_CS"/>
</dbReference>
<dbReference type="InterPro" id="IPR050360">
    <property type="entry name" value="MFS_Sugar_Transporters"/>
</dbReference>
<organism evidence="12 13">
    <name type="scientific">Myxozyma melibiosi</name>
    <dbReference type="NCBI Taxonomy" id="54550"/>
    <lineage>
        <taxon>Eukaryota</taxon>
        <taxon>Fungi</taxon>
        <taxon>Dikarya</taxon>
        <taxon>Ascomycota</taxon>
        <taxon>Saccharomycotina</taxon>
        <taxon>Lipomycetes</taxon>
        <taxon>Lipomycetales</taxon>
        <taxon>Lipomycetaceae</taxon>
        <taxon>Myxozyma</taxon>
    </lineage>
</organism>
<feature type="transmembrane region" description="Helical" evidence="10">
    <location>
        <begin position="289"/>
        <end position="311"/>
    </location>
</feature>
<dbReference type="PROSITE" id="PS00217">
    <property type="entry name" value="SUGAR_TRANSPORT_2"/>
    <property type="match status" value="1"/>
</dbReference>
<evidence type="ECO:0000256" key="10">
    <source>
        <dbReference type="SAM" id="Phobius"/>
    </source>
</evidence>
<keyword evidence="3 9" id="KW-0813">Transport</keyword>
<evidence type="ECO:0000256" key="7">
    <source>
        <dbReference type="ARBA" id="ARBA00023136"/>
    </source>
</evidence>
<evidence type="ECO:0000256" key="3">
    <source>
        <dbReference type="ARBA" id="ARBA00022448"/>
    </source>
</evidence>
<feature type="transmembrane region" description="Helical" evidence="10">
    <location>
        <begin position="408"/>
        <end position="428"/>
    </location>
</feature>
<dbReference type="EMBL" id="JBBJBU010000015">
    <property type="protein sequence ID" value="KAK7202823.1"/>
    <property type="molecule type" value="Genomic_DNA"/>
</dbReference>
<feature type="transmembrane region" description="Helical" evidence="10">
    <location>
        <begin position="440"/>
        <end position="460"/>
    </location>
</feature>
<evidence type="ECO:0000313" key="13">
    <source>
        <dbReference type="Proteomes" id="UP001498771"/>
    </source>
</evidence>
<evidence type="ECO:0000313" key="12">
    <source>
        <dbReference type="EMBL" id="KAK7202823.1"/>
    </source>
</evidence>
<dbReference type="Gene3D" id="1.20.1250.20">
    <property type="entry name" value="MFS general substrate transporter like domains"/>
    <property type="match status" value="1"/>
</dbReference>
<dbReference type="PANTHER" id="PTHR48022:SF34">
    <property type="entry name" value="MAJOR FACILITATOR SUPERFAMILY (MFS) PROFILE DOMAIN-CONTAINING PROTEIN-RELATED"/>
    <property type="match status" value="1"/>
</dbReference>
<evidence type="ECO:0000256" key="4">
    <source>
        <dbReference type="ARBA" id="ARBA00022692"/>
    </source>
</evidence>
<dbReference type="InterPro" id="IPR020846">
    <property type="entry name" value="MFS_dom"/>
</dbReference>
<dbReference type="RefSeq" id="XP_064765856.1">
    <property type="nucleotide sequence ID" value="XM_064910562.1"/>
</dbReference>
<protein>
    <recommendedName>
        <fullName evidence="8">Quinate transporter</fullName>
    </recommendedName>
</protein>
<dbReference type="NCBIfam" id="TIGR00879">
    <property type="entry name" value="SP"/>
    <property type="match status" value="1"/>
</dbReference>
<evidence type="ECO:0000259" key="11">
    <source>
        <dbReference type="PROSITE" id="PS50850"/>
    </source>
</evidence>
<name>A0ABR1EYY8_9ASCO</name>
<dbReference type="PANTHER" id="PTHR48022">
    <property type="entry name" value="PLASTIDIC GLUCOSE TRANSPORTER 4"/>
    <property type="match status" value="1"/>
</dbReference>
<feature type="transmembrane region" description="Helical" evidence="10">
    <location>
        <begin position="74"/>
        <end position="95"/>
    </location>
</feature>